<evidence type="ECO:0000259" key="1">
    <source>
        <dbReference type="PROSITE" id="PS50965"/>
    </source>
</evidence>
<protein>
    <recommendedName>
        <fullName evidence="1">NERD domain-containing protein</fullName>
    </recommendedName>
</protein>
<dbReference type="Proteomes" id="UP000593578">
    <property type="component" value="Unassembled WGS sequence"/>
</dbReference>
<dbReference type="PROSITE" id="PS50965">
    <property type="entry name" value="NERD"/>
    <property type="match status" value="1"/>
</dbReference>
<gene>
    <name evidence="2" type="ORF">Gorai_014452</name>
</gene>
<accession>A0A7J8P2X6</accession>
<evidence type="ECO:0000313" key="3">
    <source>
        <dbReference type="Proteomes" id="UP000593578"/>
    </source>
</evidence>
<reference evidence="2 3" key="1">
    <citation type="journal article" date="2019" name="Genome Biol. Evol.">
        <title>Insights into the evolution of the New World diploid cottons (Gossypium, subgenus Houzingenia) based on genome sequencing.</title>
        <authorList>
            <person name="Grover C.E."/>
            <person name="Arick M.A. 2nd"/>
            <person name="Thrash A."/>
            <person name="Conover J.L."/>
            <person name="Sanders W.S."/>
            <person name="Peterson D.G."/>
            <person name="Frelichowski J.E."/>
            <person name="Scheffler J.A."/>
            <person name="Scheffler B.E."/>
            <person name="Wendel J.F."/>
        </authorList>
    </citation>
    <scope>NUCLEOTIDE SEQUENCE [LARGE SCALE GENOMIC DNA]</scope>
    <source>
        <strain evidence="2">8</strain>
        <tissue evidence="2">Leaf</tissue>
    </source>
</reference>
<sequence length="16" mass="1932">MHLLLSRNVILLLRIK</sequence>
<comment type="caution">
    <text evidence="2">The sequence shown here is derived from an EMBL/GenBank/DDBJ whole genome shotgun (WGS) entry which is preliminary data.</text>
</comment>
<name>A0A7J8P2X6_GOSRA</name>
<feature type="domain" description="NERD" evidence="1">
    <location>
        <begin position="1"/>
        <end position="16"/>
    </location>
</feature>
<proteinExistence type="predicted"/>
<dbReference type="EMBL" id="JABEZZ010000004">
    <property type="protein sequence ID" value="MBA0583601.1"/>
    <property type="molecule type" value="Genomic_DNA"/>
</dbReference>
<dbReference type="AlphaFoldDB" id="A0A7J8P2X6"/>
<evidence type="ECO:0000313" key="2">
    <source>
        <dbReference type="EMBL" id="MBA0583601.1"/>
    </source>
</evidence>
<dbReference type="InterPro" id="IPR011528">
    <property type="entry name" value="NERD"/>
</dbReference>
<organism evidence="2 3">
    <name type="scientific">Gossypium raimondii</name>
    <name type="common">Peruvian cotton</name>
    <name type="synonym">Gossypium klotzschianum subsp. raimondii</name>
    <dbReference type="NCBI Taxonomy" id="29730"/>
    <lineage>
        <taxon>Eukaryota</taxon>
        <taxon>Viridiplantae</taxon>
        <taxon>Streptophyta</taxon>
        <taxon>Embryophyta</taxon>
        <taxon>Tracheophyta</taxon>
        <taxon>Spermatophyta</taxon>
        <taxon>Magnoliopsida</taxon>
        <taxon>eudicotyledons</taxon>
        <taxon>Gunneridae</taxon>
        <taxon>Pentapetalae</taxon>
        <taxon>rosids</taxon>
        <taxon>malvids</taxon>
        <taxon>Malvales</taxon>
        <taxon>Malvaceae</taxon>
        <taxon>Malvoideae</taxon>
        <taxon>Gossypium</taxon>
    </lineage>
</organism>